<proteinExistence type="inferred from homology"/>
<dbReference type="eggNOG" id="COG4118">
    <property type="taxonomic scope" value="Bacteria"/>
</dbReference>
<dbReference type="InterPro" id="IPR036165">
    <property type="entry name" value="YefM-like_sf"/>
</dbReference>
<gene>
    <name evidence="3" type="ordered locus">Cyagr_2039</name>
</gene>
<dbReference type="InterPro" id="IPR043519">
    <property type="entry name" value="NT_sf"/>
</dbReference>
<protein>
    <submittedName>
        <fullName evidence="3">Antitoxin of toxin-antitoxin stability system</fullName>
    </submittedName>
</protein>
<dbReference type="EMBL" id="CP003495">
    <property type="protein sequence ID" value="AFY29161.1"/>
    <property type="molecule type" value="Genomic_DNA"/>
</dbReference>
<dbReference type="eggNOG" id="COG1708">
    <property type="taxonomic scope" value="Bacteria"/>
</dbReference>
<dbReference type="KEGG" id="cgc:Cyagr_2039"/>
<organism evidence="3 4">
    <name type="scientific">Cyanobium gracile (strain ATCC 27147 / PCC 6307)</name>
    <dbReference type="NCBI Taxonomy" id="292564"/>
    <lineage>
        <taxon>Bacteria</taxon>
        <taxon>Bacillati</taxon>
        <taxon>Cyanobacteriota</taxon>
        <taxon>Cyanophyceae</taxon>
        <taxon>Synechococcales</taxon>
        <taxon>Prochlorococcaceae</taxon>
        <taxon>Cyanobium</taxon>
    </lineage>
</organism>
<dbReference type="CDD" id="cd05403">
    <property type="entry name" value="NT_KNTase_like"/>
    <property type="match status" value="1"/>
</dbReference>
<dbReference type="Proteomes" id="UP000010388">
    <property type="component" value="Chromosome"/>
</dbReference>
<dbReference type="HOGENOM" id="CLU_1459017_0_0_3"/>
<dbReference type="Gene3D" id="3.30.460.10">
    <property type="entry name" value="Beta Polymerase, domain 2"/>
    <property type="match status" value="1"/>
</dbReference>
<dbReference type="STRING" id="292564.Cyagr_2039"/>
<dbReference type="Gene3D" id="3.40.1620.10">
    <property type="entry name" value="YefM-like domain"/>
    <property type="match status" value="1"/>
</dbReference>
<reference evidence="4" key="1">
    <citation type="journal article" date="2013" name="Proc. Natl. Acad. Sci. U.S.A.">
        <title>Improving the coverage of the cyanobacterial phylum using diversity-driven genome sequencing.</title>
        <authorList>
            <person name="Shih P.M."/>
            <person name="Wu D."/>
            <person name="Latifi A."/>
            <person name="Axen S.D."/>
            <person name="Fewer D.P."/>
            <person name="Talla E."/>
            <person name="Calteau A."/>
            <person name="Cai F."/>
            <person name="Tandeau de Marsac N."/>
            <person name="Rippka R."/>
            <person name="Herdman M."/>
            <person name="Sivonen K."/>
            <person name="Coursin T."/>
            <person name="Laurent T."/>
            <person name="Goodwin L."/>
            <person name="Nolan M."/>
            <person name="Davenport K.W."/>
            <person name="Han C.S."/>
            <person name="Rubin E.M."/>
            <person name="Eisen J.A."/>
            <person name="Woyke T."/>
            <person name="Gugger M."/>
            <person name="Kerfeld C.A."/>
        </authorList>
    </citation>
    <scope>NUCLEOTIDE SEQUENCE [LARGE SCALE GENOMIC DNA]</scope>
    <source>
        <strain evidence="4">ATCC 27147 / PCC 6307</strain>
    </source>
</reference>
<dbReference type="PATRIC" id="fig|292564.3.peg.1934"/>
<name>K9P8V6_CYAGP</name>
<dbReference type="RefSeq" id="WP_015109606.1">
    <property type="nucleotide sequence ID" value="NC_019675.1"/>
</dbReference>
<dbReference type="AlphaFoldDB" id="K9P8V6"/>
<evidence type="ECO:0000259" key="2">
    <source>
        <dbReference type="Pfam" id="PF18765"/>
    </source>
</evidence>
<evidence type="ECO:0000256" key="1">
    <source>
        <dbReference type="ARBA" id="ARBA00009981"/>
    </source>
</evidence>
<evidence type="ECO:0000313" key="4">
    <source>
        <dbReference type="Proteomes" id="UP000010388"/>
    </source>
</evidence>
<sequence length="185" mass="19514">MISRAPLASAQAIGLPESAVAAIQRVFAGSPEVEAAILYGSRALGRHRPASDIDLTLTGHAISNATLARIDADLDDLLLPWVIDLSACAAIGHPALLAHIEMVSRPSRVVNMLDAKTHLSRLVEAIETGAEAEVVIARNGRPMARLTSLQTPQRPRRLGLACGQLVAPESIDAANPLIADLFEQG</sequence>
<accession>K9P8V6</accession>
<dbReference type="SUPFAM" id="SSF143120">
    <property type="entry name" value="YefM-like"/>
    <property type="match status" value="1"/>
</dbReference>
<dbReference type="SUPFAM" id="SSF81301">
    <property type="entry name" value="Nucleotidyltransferase"/>
    <property type="match status" value="1"/>
</dbReference>
<evidence type="ECO:0000313" key="3">
    <source>
        <dbReference type="EMBL" id="AFY29161.1"/>
    </source>
</evidence>
<dbReference type="InterPro" id="IPR041633">
    <property type="entry name" value="Polbeta"/>
</dbReference>
<feature type="domain" description="Polymerase beta nucleotidyltransferase" evidence="2">
    <location>
        <begin position="23"/>
        <end position="100"/>
    </location>
</feature>
<comment type="similarity">
    <text evidence="1">Belongs to the phD/YefM antitoxin family.</text>
</comment>
<dbReference type="Pfam" id="PF18765">
    <property type="entry name" value="Polbeta"/>
    <property type="match status" value="1"/>
</dbReference>